<sequence length="356" mass="39392">MRRLLAVLLLLAAAIATLPAKAADTPSMTAVTALPPGELPVRVRVALRVLNILRIAEVAGQGRLSIEVTQRWTDSRLRFDPIARGFARADYVGPDADAYLKTIWTPQLAVDNQTGDKTSRTMAVSVHSDGDVTLIERYESDFRFAMNLAAFPFDRQNLTLSMSLPRYAKQEAILLATEEDRKLSDVENTLSVADWKAERPRFANEEAVGWNARFYSRLNATVQVLRHSEQYILRIFVPILAVLTVSIFILWTPELTGKEKGTQIFSSMLALAALSFTFEASFPGAISLNTPVAQIISLGYFYLIVVLLSDVVLSRLIAAERGHVAAWLALQRHLRWALPAIMAIVCIGATMRALPA</sequence>
<dbReference type="InterPro" id="IPR006202">
    <property type="entry name" value="Neur_chan_lig-bd"/>
</dbReference>
<dbReference type="OrthoDB" id="1326189at2"/>
<keyword evidence="5" id="KW-1185">Reference proteome</keyword>
<feature type="transmembrane region" description="Helical" evidence="1">
    <location>
        <begin position="231"/>
        <end position="252"/>
    </location>
</feature>
<dbReference type="InterPro" id="IPR006201">
    <property type="entry name" value="Neur_channel"/>
</dbReference>
<dbReference type="GO" id="GO:0005230">
    <property type="term" value="F:extracellular ligand-gated monoatomic ion channel activity"/>
    <property type="evidence" value="ECO:0007669"/>
    <property type="project" value="InterPro"/>
</dbReference>
<dbReference type="Gene3D" id="2.70.170.10">
    <property type="entry name" value="Neurotransmitter-gated ion-channel ligand-binding domain"/>
    <property type="match status" value="1"/>
</dbReference>
<name>A0A371B2Q2_9BRAD</name>
<keyword evidence="2" id="KW-0732">Signal</keyword>
<dbReference type="GO" id="GO:0016020">
    <property type="term" value="C:membrane"/>
    <property type="evidence" value="ECO:0007669"/>
    <property type="project" value="InterPro"/>
</dbReference>
<keyword evidence="1" id="KW-1133">Transmembrane helix</keyword>
<evidence type="ECO:0000313" key="4">
    <source>
        <dbReference type="EMBL" id="RDV01866.1"/>
    </source>
</evidence>
<feature type="chain" id="PRO_5017084781" evidence="2">
    <location>
        <begin position="23"/>
        <end position="356"/>
    </location>
</feature>
<organism evidence="4 5">
    <name type="scientific">Undibacter mobilis</name>
    <dbReference type="NCBI Taxonomy" id="2292256"/>
    <lineage>
        <taxon>Bacteria</taxon>
        <taxon>Pseudomonadati</taxon>
        <taxon>Pseudomonadota</taxon>
        <taxon>Alphaproteobacteria</taxon>
        <taxon>Hyphomicrobiales</taxon>
        <taxon>Nitrobacteraceae</taxon>
        <taxon>Undibacter</taxon>
    </lineage>
</organism>
<gene>
    <name evidence="4" type="ORF">DXH78_14690</name>
</gene>
<dbReference type="SUPFAM" id="SSF63712">
    <property type="entry name" value="Nicotinic receptor ligand binding domain-like"/>
    <property type="match status" value="1"/>
</dbReference>
<dbReference type="InterPro" id="IPR036734">
    <property type="entry name" value="Neur_chan_lig-bd_sf"/>
</dbReference>
<feature type="transmembrane region" description="Helical" evidence="1">
    <location>
        <begin position="334"/>
        <end position="354"/>
    </location>
</feature>
<comment type="caution">
    <text evidence="4">The sequence shown here is derived from an EMBL/GenBank/DDBJ whole genome shotgun (WGS) entry which is preliminary data.</text>
</comment>
<evidence type="ECO:0000256" key="2">
    <source>
        <dbReference type="SAM" id="SignalP"/>
    </source>
</evidence>
<feature type="transmembrane region" description="Helical" evidence="1">
    <location>
        <begin position="292"/>
        <end position="313"/>
    </location>
</feature>
<dbReference type="EMBL" id="QRGO01000002">
    <property type="protein sequence ID" value="RDV01866.1"/>
    <property type="molecule type" value="Genomic_DNA"/>
</dbReference>
<protein>
    <submittedName>
        <fullName evidence="4">Neurotransmitter-gated ion-channel ligand-binding protein</fullName>
    </submittedName>
</protein>
<feature type="signal peptide" evidence="2">
    <location>
        <begin position="1"/>
        <end position="22"/>
    </location>
</feature>
<dbReference type="CDD" id="cd18988">
    <property type="entry name" value="LGIC_ECD_bact"/>
    <property type="match status" value="1"/>
</dbReference>
<dbReference type="GO" id="GO:0004888">
    <property type="term" value="F:transmembrane signaling receptor activity"/>
    <property type="evidence" value="ECO:0007669"/>
    <property type="project" value="InterPro"/>
</dbReference>
<evidence type="ECO:0000256" key="1">
    <source>
        <dbReference type="SAM" id="Phobius"/>
    </source>
</evidence>
<dbReference type="Proteomes" id="UP000263993">
    <property type="component" value="Unassembled WGS sequence"/>
</dbReference>
<reference evidence="5" key="1">
    <citation type="submission" date="2018-08" db="EMBL/GenBank/DDBJ databases">
        <authorList>
            <person name="Kim S.-J."/>
            <person name="Jung G.-Y."/>
        </authorList>
    </citation>
    <scope>NUCLEOTIDE SEQUENCE [LARGE SCALE GENOMIC DNA]</scope>
    <source>
        <strain evidence="5">GY_H</strain>
    </source>
</reference>
<proteinExistence type="predicted"/>
<feature type="transmembrane region" description="Helical" evidence="1">
    <location>
        <begin position="264"/>
        <end position="286"/>
    </location>
</feature>
<evidence type="ECO:0000259" key="3">
    <source>
        <dbReference type="Pfam" id="PF02931"/>
    </source>
</evidence>
<keyword evidence="1" id="KW-0472">Membrane</keyword>
<accession>A0A371B2Q2</accession>
<feature type="domain" description="Neurotransmitter-gated ion-channel ligand-binding" evidence="3">
    <location>
        <begin position="38"/>
        <end position="226"/>
    </location>
</feature>
<evidence type="ECO:0000313" key="5">
    <source>
        <dbReference type="Proteomes" id="UP000263993"/>
    </source>
</evidence>
<dbReference type="Pfam" id="PF02931">
    <property type="entry name" value="Neur_chan_LBD"/>
    <property type="match status" value="1"/>
</dbReference>
<dbReference type="AlphaFoldDB" id="A0A371B2Q2"/>
<keyword evidence="1" id="KW-0812">Transmembrane</keyword>
<dbReference type="PANTHER" id="PTHR18945">
    <property type="entry name" value="NEUROTRANSMITTER GATED ION CHANNEL"/>
    <property type="match status" value="1"/>
</dbReference>